<protein>
    <submittedName>
        <fullName evidence="3">ComE operon protein 1</fullName>
    </submittedName>
</protein>
<proteinExistence type="predicted"/>
<dbReference type="Gene3D" id="1.10.150.280">
    <property type="entry name" value="AF1531-like domain"/>
    <property type="match status" value="1"/>
</dbReference>
<keyword evidence="1" id="KW-1133">Transmembrane helix</keyword>
<dbReference type="OrthoDB" id="9790239at2"/>
<dbReference type="InterPro" id="IPR010994">
    <property type="entry name" value="RuvA_2-like"/>
</dbReference>
<gene>
    <name evidence="3" type="primary">comEA</name>
    <name evidence="3" type="ORF">ERS852540_01752</name>
</gene>
<dbReference type="InterPro" id="IPR051675">
    <property type="entry name" value="Endo/Exo/Phosphatase_dom_1"/>
</dbReference>
<sequence length="196" mass="22283">MKGKVRNAIIIAAGVLILTVMLTVVLYYYNDKVMRDNAWVFSVEETSYNENSYSYVQKPDLNSADLETLMQIKGVGRKTAHDIINYREKHGKFTSMSQLKEISSVDDEVYMILCSRFTVTSSGYYTKNESYGTRKVNLNTATVNELMSVEGITEEIAKNIILRRKDHGDYTSVRELLDTEGVTITLYSKISDKLTV</sequence>
<dbReference type="Pfam" id="PF12836">
    <property type="entry name" value="HHH_3"/>
    <property type="match status" value="2"/>
</dbReference>
<dbReference type="PANTHER" id="PTHR21180">
    <property type="entry name" value="ENDONUCLEASE/EXONUCLEASE/PHOSPHATASE FAMILY DOMAIN-CONTAINING PROTEIN 1"/>
    <property type="match status" value="1"/>
</dbReference>
<dbReference type="GO" id="GO:0003677">
    <property type="term" value="F:DNA binding"/>
    <property type="evidence" value="ECO:0007669"/>
    <property type="project" value="InterPro"/>
</dbReference>
<evidence type="ECO:0000313" key="3">
    <source>
        <dbReference type="EMBL" id="CUQ88614.1"/>
    </source>
</evidence>
<dbReference type="InterPro" id="IPR003583">
    <property type="entry name" value="Hlx-hairpin-Hlx_DNA-bd_motif"/>
</dbReference>
<evidence type="ECO:0000256" key="1">
    <source>
        <dbReference type="SAM" id="Phobius"/>
    </source>
</evidence>
<dbReference type="GO" id="GO:0006281">
    <property type="term" value="P:DNA repair"/>
    <property type="evidence" value="ECO:0007669"/>
    <property type="project" value="InterPro"/>
</dbReference>
<feature type="domain" description="Helix-hairpin-helix DNA-binding motif class 1" evidence="2">
    <location>
        <begin position="67"/>
        <end position="86"/>
    </location>
</feature>
<dbReference type="SMART" id="SM00278">
    <property type="entry name" value="HhH1"/>
    <property type="match status" value="2"/>
</dbReference>
<dbReference type="PANTHER" id="PTHR21180:SF32">
    <property type="entry name" value="ENDONUCLEASE_EXONUCLEASE_PHOSPHATASE FAMILY DOMAIN-CONTAINING PROTEIN 1"/>
    <property type="match status" value="1"/>
</dbReference>
<feature type="domain" description="Helix-hairpin-helix DNA-binding motif class 1" evidence="2">
    <location>
        <begin position="144"/>
        <end position="163"/>
    </location>
</feature>
<organism evidence="3 4">
    <name type="scientific">[Eubacterium] siraeum</name>
    <dbReference type="NCBI Taxonomy" id="39492"/>
    <lineage>
        <taxon>Bacteria</taxon>
        <taxon>Bacillati</taxon>
        <taxon>Bacillota</taxon>
        <taxon>Clostridia</taxon>
        <taxon>Eubacteriales</taxon>
        <taxon>Oscillospiraceae</taxon>
        <taxon>Oscillospiraceae incertae sedis</taxon>
    </lineage>
</organism>
<dbReference type="EMBL" id="CZBY01000014">
    <property type="protein sequence ID" value="CUQ88614.1"/>
    <property type="molecule type" value="Genomic_DNA"/>
</dbReference>
<dbReference type="Proteomes" id="UP000095662">
    <property type="component" value="Unassembled WGS sequence"/>
</dbReference>
<accession>A0A174ZN81</accession>
<dbReference type="AlphaFoldDB" id="A0A174ZN81"/>
<dbReference type="SUPFAM" id="SSF47781">
    <property type="entry name" value="RuvA domain 2-like"/>
    <property type="match status" value="2"/>
</dbReference>
<evidence type="ECO:0000259" key="2">
    <source>
        <dbReference type="SMART" id="SM00278"/>
    </source>
</evidence>
<reference evidence="3 4" key="1">
    <citation type="submission" date="2015-09" db="EMBL/GenBank/DDBJ databases">
        <authorList>
            <consortium name="Pathogen Informatics"/>
        </authorList>
    </citation>
    <scope>NUCLEOTIDE SEQUENCE [LARGE SCALE GENOMIC DNA]</scope>
    <source>
        <strain evidence="3 4">2789STDY5834928</strain>
    </source>
</reference>
<dbReference type="STRING" id="39492.ERS852540_01752"/>
<evidence type="ECO:0000313" key="4">
    <source>
        <dbReference type="Proteomes" id="UP000095662"/>
    </source>
</evidence>
<name>A0A174ZN81_9FIRM</name>
<keyword evidence="1" id="KW-0472">Membrane</keyword>
<feature type="transmembrane region" description="Helical" evidence="1">
    <location>
        <begin position="7"/>
        <end position="29"/>
    </location>
</feature>
<dbReference type="Gene3D" id="1.10.150.320">
    <property type="entry name" value="Photosystem II 12 kDa extrinsic protein"/>
    <property type="match status" value="1"/>
</dbReference>
<keyword evidence="1" id="KW-0812">Transmembrane</keyword>